<evidence type="ECO:0000256" key="1">
    <source>
        <dbReference type="ARBA" id="ARBA00004651"/>
    </source>
</evidence>
<evidence type="ECO:0000313" key="8">
    <source>
        <dbReference type="Proteomes" id="UP000019681"/>
    </source>
</evidence>
<dbReference type="InterPro" id="IPR003339">
    <property type="entry name" value="ABC/ECF_trnsptr_transmembrane"/>
</dbReference>
<evidence type="ECO:0000313" key="7">
    <source>
        <dbReference type="EMBL" id="EYE89218.1"/>
    </source>
</evidence>
<dbReference type="InterPro" id="IPR012809">
    <property type="entry name" value="ECF_CbiQ"/>
</dbReference>
<feature type="transmembrane region" description="Helical" evidence="6">
    <location>
        <begin position="86"/>
        <end position="109"/>
    </location>
</feature>
<comment type="caution">
    <text evidence="7">The sequence shown here is derived from an EMBL/GenBank/DDBJ whole genome shotgun (WGS) entry which is preliminary data.</text>
</comment>
<keyword evidence="3 6" id="KW-0812">Transmembrane</keyword>
<protein>
    <submittedName>
        <fullName evidence="7">Cobalt ABC transporter permease</fullName>
    </submittedName>
</protein>
<dbReference type="Proteomes" id="UP000019681">
    <property type="component" value="Unassembled WGS sequence"/>
</dbReference>
<dbReference type="PANTHER" id="PTHR43723:SF1">
    <property type="entry name" value="COBALT TRANSPORT PROTEIN CBIQ"/>
    <property type="match status" value="1"/>
</dbReference>
<name>A0A017RWR5_9CLOT</name>
<comment type="subcellular location">
    <subcellularLocation>
        <location evidence="1">Cell membrane</location>
        <topology evidence="1">Multi-pass membrane protein</topology>
    </subcellularLocation>
</comment>
<dbReference type="Pfam" id="PF02361">
    <property type="entry name" value="CbiQ"/>
    <property type="match status" value="1"/>
</dbReference>
<dbReference type="RefSeq" id="WP_035378279.1">
    <property type="nucleotide sequence ID" value="NZ_AZQP01000007.1"/>
</dbReference>
<proteinExistence type="predicted"/>
<organism evidence="7 8">
    <name type="scientific">Fervidicella metallireducens AeB</name>
    <dbReference type="NCBI Taxonomy" id="1403537"/>
    <lineage>
        <taxon>Bacteria</taxon>
        <taxon>Bacillati</taxon>
        <taxon>Bacillota</taxon>
        <taxon>Clostridia</taxon>
        <taxon>Eubacteriales</taxon>
        <taxon>Clostridiaceae</taxon>
        <taxon>Fervidicella</taxon>
    </lineage>
</organism>
<dbReference type="InterPro" id="IPR052770">
    <property type="entry name" value="Cobalt_transport_CbiQ"/>
</dbReference>
<dbReference type="CDD" id="cd16914">
    <property type="entry name" value="EcfT"/>
    <property type="match status" value="1"/>
</dbReference>
<keyword evidence="8" id="KW-1185">Reference proteome</keyword>
<dbReference type="NCBIfam" id="TIGR02454">
    <property type="entry name" value="ECF_T_CbiQ"/>
    <property type="match status" value="1"/>
</dbReference>
<dbReference type="STRING" id="1403537.Q428_03785"/>
<dbReference type="GO" id="GO:0006824">
    <property type="term" value="P:cobalt ion transport"/>
    <property type="evidence" value="ECO:0007669"/>
    <property type="project" value="InterPro"/>
</dbReference>
<feature type="transmembrane region" description="Helical" evidence="6">
    <location>
        <begin position="62"/>
        <end position="80"/>
    </location>
</feature>
<reference evidence="7 8" key="1">
    <citation type="journal article" date="2014" name="Genome Announc.">
        <title>Draft Genome Sequence of Fervidicella metallireducens Strain AeBT, an Iron-Reducing Thermoanaerobe from the Great Artesian Basin.</title>
        <authorList>
            <person name="Patel B.K."/>
        </authorList>
    </citation>
    <scope>NUCLEOTIDE SEQUENCE [LARGE SCALE GENOMIC DNA]</scope>
    <source>
        <strain evidence="7 8">AeB</strain>
    </source>
</reference>
<evidence type="ECO:0000256" key="4">
    <source>
        <dbReference type="ARBA" id="ARBA00022989"/>
    </source>
</evidence>
<dbReference type="AlphaFoldDB" id="A0A017RWR5"/>
<evidence type="ECO:0000256" key="2">
    <source>
        <dbReference type="ARBA" id="ARBA00022475"/>
    </source>
</evidence>
<dbReference type="PANTHER" id="PTHR43723">
    <property type="entry name" value="COBALT TRANSPORT PROTEIN CBIQ"/>
    <property type="match status" value="1"/>
</dbReference>
<evidence type="ECO:0000256" key="3">
    <source>
        <dbReference type="ARBA" id="ARBA00022692"/>
    </source>
</evidence>
<dbReference type="GO" id="GO:0043190">
    <property type="term" value="C:ATP-binding cassette (ABC) transporter complex"/>
    <property type="evidence" value="ECO:0007669"/>
    <property type="project" value="InterPro"/>
</dbReference>
<feature type="transmembrane region" description="Helical" evidence="6">
    <location>
        <begin position="216"/>
        <end position="233"/>
    </location>
</feature>
<keyword evidence="2" id="KW-1003">Cell membrane</keyword>
<evidence type="ECO:0000256" key="6">
    <source>
        <dbReference type="SAM" id="Phobius"/>
    </source>
</evidence>
<dbReference type="EMBL" id="AZQP01000007">
    <property type="protein sequence ID" value="EYE89218.1"/>
    <property type="molecule type" value="Genomic_DNA"/>
</dbReference>
<keyword evidence="5 6" id="KW-0472">Membrane</keyword>
<accession>A0A017RWR5</accession>
<gene>
    <name evidence="7" type="ORF">Q428_03785</name>
</gene>
<evidence type="ECO:0000256" key="5">
    <source>
        <dbReference type="ARBA" id="ARBA00023136"/>
    </source>
</evidence>
<sequence>MFRIVTAYAKNSKLANIHPYEKAAFCIIPILIIGFTRSILMPAINILVFIALHIISKNPLKLVLKFVLGILGFALMSSVTFVFDYGIGYCLIVLLKCLSGGLAVTYLAFTTPIDDLLYVISKNENLRDICDIAKSMQRFLILIEDEFFILHSAVKARGGFDDFKSKVLNSGKVAGLLFINTFRRWKEIKEAINSRCYRGHTCYFHKNFSSSTKRRFAIFLYNLILLIICVYKEW</sequence>
<feature type="transmembrane region" description="Helical" evidence="6">
    <location>
        <begin position="27"/>
        <end position="55"/>
    </location>
</feature>
<dbReference type="OrthoDB" id="1936150at2"/>
<keyword evidence="4 6" id="KW-1133">Transmembrane helix</keyword>